<evidence type="ECO:0000256" key="10">
    <source>
        <dbReference type="ARBA" id="ARBA00023098"/>
    </source>
</evidence>
<comment type="catalytic activity">
    <reaction evidence="20">
        <text>hexadecanoyl-CoA + H2O = hexadecanoate + CoA + H(+)</text>
        <dbReference type="Rhea" id="RHEA:16645"/>
        <dbReference type="ChEBI" id="CHEBI:7896"/>
        <dbReference type="ChEBI" id="CHEBI:15377"/>
        <dbReference type="ChEBI" id="CHEBI:15378"/>
        <dbReference type="ChEBI" id="CHEBI:57287"/>
        <dbReference type="ChEBI" id="CHEBI:57379"/>
        <dbReference type="EC" id="3.1.2.2"/>
    </reaction>
    <physiologicalReaction direction="left-to-right" evidence="20">
        <dbReference type="Rhea" id="RHEA:16646"/>
    </physiologicalReaction>
</comment>
<dbReference type="GO" id="GO:0016020">
    <property type="term" value="C:membrane"/>
    <property type="evidence" value="ECO:0007669"/>
    <property type="project" value="UniProtKB-SubCell"/>
</dbReference>
<dbReference type="PANTHER" id="PTHR12418">
    <property type="entry name" value="ACYL-COENZYME A THIOESTERASE THEM4"/>
    <property type="match status" value="1"/>
</dbReference>
<dbReference type="CDD" id="cd03443">
    <property type="entry name" value="PaaI_thioesterase"/>
    <property type="match status" value="1"/>
</dbReference>
<evidence type="ECO:0000256" key="9">
    <source>
        <dbReference type="ARBA" id="ARBA00022946"/>
    </source>
</evidence>
<gene>
    <name evidence="25" type="ORF">HGQ17_14765</name>
</gene>
<evidence type="ECO:0000256" key="14">
    <source>
        <dbReference type="ARBA" id="ARBA00037002"/>
    </source>
</evidence>
<evidence type="ECO:0000256" key="5">
    <source>
        <dbReference type="ARBA" id="ARBA00022490"/>
    </source>
</evidence>
<evidence type="ECO:0000313" key="26">
    <source>
        <dbReference type="Proteomes" id="UP000523139"/>
    </source>
</evidence>
<evidence type="ECO:0000256" key="11">
    <source>
        <dbReference type="ARBA" id="ARBA00023136"/>
    </source>
</evidence>
<evidence type="ECO:0000256" key="7">
    <source>
        <dbReference type="ARBA" id="ARBA00022801"/>
    </source>
</evidence>
<evidence type="ECO:0000256" key="19">
    <source>
        <dbReference type="ARBA" id="ARBA00047588"/>
    </source>
</evidence>
<evidence type="ECO:0000259" key="24">
    <source>
        <dbReference type="Pfam" id="PF03061"/>
    </source>
</evidence>
<comment type="catalytic activity">
    <reaction evidence="14">
        <text>(9Z)-octadecenoyl-CoA + H2O = (9Z)-octadecenoate + CoA + H(+)</text>
        <dbReference type="Rhea" id="RHEA:40139"/>
        <dbReference type="ChEBI" id="CHEBI:15377"/>
        <dbReference type="ChEBI" id="CHEBI:15378"/>
        <dbReference type="ChEBI" id="CHEBI:30823"/>
        <dbReference type="ChEBI" id="CHEBI:57287"/>
        <dbReference type="ChEBI" id="CHEBI:57387"/>
    </reaction>
    <physiologicalReaction direction="left-to-right" evidence="14">
        <dbReference type="Rhea" id="RHEA:40140"/>
    </physiologicalReaction>
</comment>
<comment type="similarity">
    <text evidence="15">Belongs to the THEM4/THEM5 thioesterase family.</text>
</comment>
<evidence type="ECO:0000256" key="8">
    <source>
        <dbReference type="ARBA" id="ARBA00022832"/>
    </source>
</evidence>
<dbReference type="SUPFAM" id="SSF54637">
    <property type="entry name" value="Thioesterase/thiol ester dehydrase-isomerase"/>
    <property type="match status" value="1"/>
</dbReference>
<comment type="catalytic activity">
    <reaction evidence="19">
        <text>octanoyl-CoA + H2O = octanoate + CoA + H(+)</text>
        <dbReference type="Rhea" id="RHEA:30143"/>
        <dbReference type="ChEBI" id="CHEBI:15377"/>
        <dbReference type="ChEBI" id="CHEBI:15378"/>
        <dbReference type="ChEBI" id="CHEBI:25646"/>
        <dbReference type="ChEBI" id="CHEBI:57287"/>
        <dbReference type="ChEBI" id="CHEBI:57386"/>
    </reaction>
    <physiologicalReaction direction="left-to-right" evidence="19">
        <dbReference type="Rhea" id="RHEA:30144"/>
    </physiologicalReaction>
</comment>
<comment type="catalytic activity">
    <reaction evidence="22">
        <text>dodecanoyl-CoA + H2O = dodecanoate + CoA + H(+)</text>
        <dbReference type="Rhea" id="RHEA:30135"/>
        <dbReference type="ChEBI" id="CHEBI:15377"/>
        <dbReference type="ChEBI" id="CHEBI:15378"/>
        <dbReference type="ChEBI" id="CHEBI:18262"/>
        <dbReference type="ChEBI" id="CHEBI:57287"/>
        <dbReference type="ChEBI" id="CHEBI:57375"/>
    </reaction>
    <physiologicalReaction direction="left-to-right" evidence="22">
        <dbReference type="Rhea" id="RHEA:30136"/>
    </physiologicalReaction>
</comment>
<keyword evidence="9" id="KW-0809">Transit peptide</keyword>
<evidence type="ECO:0000256" key="20">
    <source>
        <dbReference type="ARBA" id="ARBA00047734"/>
    </source>
</evidence>
<dbReference type="EMBL" id="JABAHY010000034">
    <property type="protein sequence ID" value="NLS11234.1"/>
    <property type="molecule type" value="Genomic_DNA"/>
</dbReference>
<evidence type="ECO:0000313" key="25">
    <source>
        <dbReference type="EMBL" id="NLS11234.1"/>
    </source>
</evidence>
<keyword evidence="4" id="KW-1003">Cell membrane</keyword>
<dbReference type="EC" id="3.1.2.2" evidence="16"/>
<sequence length="182" mass="19248">MQRPEGNAAEVRRADAEFFAQWTSYLAGQETVAIGQTLPPHSQDCVGCGPANPAGLGLQVVRTAEGVEAVHSFSDAHVGAPGIAHGGVVALAFDDLFGFVLYTVGALAVTRSITVEYQAPFRLHHPYTFRAQARERNGRRLLLHAEAWDNAGRMAGSASATFVVVGAGHFISGAERPHGEDG</sequence>
<evidence type="ECO:0000256" key="15">
    <source>
        <dbReference type="ARBA" id="ARBA00038456"/>
    </source>
</evidence>
<evidence type="ECO:0000256" key="16">
    <source>
        <dbReference type="ARBA" id="ARBA00038848"/>
    </source>
</evidence>
<dbReference type="GO" id="GO:0005737">
    <property type="term" value="C:cytoplasm"/>
    <property type="evidence" value="ECO:0007669"/>
    <property type="project" value="UniProtKB-SubCell"/>
</dbReference>
<evidence type="ECO:0000256" key="21">
    <source>
        <dbReference type="ARBA" id="ARBA00047969"/>
    </source>
</evidence>
<dbReference type="InterPro" id="IPR006683">
    <property type="entry name" value="Thioestr_dom"/>
</dbReference>
<evidence type="ECO:0000256" key="23">
    <source>
        <dbReference type="ARBA" id="ARBA00048180"/>
    </source>
</evidence>
<keyword evidence="11" id="KW-0472">Membrane</keyword>
<reference evidence="25 26" key="1">
    <citation type="submission" date="2020-04" db="EMBL/GenBank/DDBJ databases">
        <title>Nesterenkonia sp. nov., isolated from marine sediment.</title>
        <authorList>
            <person name="Zhang G."/>
        </authorList>
    </citation>
    <scope>NUCLEOTIDE SEQUENCE [LARGE SCALE GENOMIC DNA]</scope>
    <source>
        <strain evidence="25 26">MY13</strain>
    </source>
</reference>
<keyword evidence="5" id="KW-0963">Cytoplasm</keyword>
<evidence type="ECO:0000256" key="17">
    <source>
        <dbReference type="ARBA" id="ARBA00040123"/>
    </source>
</evidence>
<evidence type="ECO:0000256" key="3">
    <source>
        <dbReference type="ARBA" id="ARBA00004632"/>
    </source>
</evidence>
<evidence type="ECO:0000256" key="12">
    <source>
        <dbReference type="ARBA" id="ARBA00023273"/>
    </source>
</evidence>
<keyword evidence="26" id="KW-1185">Reference proteome</keyword>
<evidence type="ECO:0000256" key="6">
    <source>
        <dbReference type="ARBA" id="ARBA00022703"/>
    </source>
</evidence>
<keyword evidence="12" id="KW-0966">Cell projection</keyword>
<evidence type="ECO:0000256" key="2">
    <source>
        <dbReference type="ARBA" id="ARBA00004496"/>
    </source>
</evidence>
<evidence type="ECO:0000256" key="4">
    <source>
        <dbReference type="ARBA" id="ARBA00022475"/>
    </source>
</evidence>
<comment type="catalytic activity">
    <reaction evidence="21">
        <text>decanoyl-CoA + H2O = decanoate + CoA + H(+)</text>
        <dbReference type="Rhea" id="RHEA:40059"/>
        <dbReference type="ChEBI" id="CHEBI:15377"/>
        <dbReference type="ChEBI" id="CHEBI:15378"/>
        <dbReference type="ChEBI" id="CHEBI:27689"/>
        <dbReference type="ChEBI" id="CHEBI:57287"/>
        <dbReference type="ChEBI" id="CHEBI:61430"/>
    </reaction>
    <physiologicalReaction direction="left-to-right" evidence="21">
        <dbReference type="Rhea" id="RHEA:40060"/>
    </physiologicalReaction>
</comment>
<dbReference type="Gene3D" id="3.10.129.10">
    <property type="entry name" value="Hotdog Thioesterase"/>
    <property type="match status" value="1"/>
</dbReference>
<dbReference type="GO" id="GO:0006631">
    <property type="term" value="P:fatty acid metabolic process"/>
    <property type="evidence" value="ECO:0007669"/>
    <property type="project" value="UniProtKB-KW"/>
</dbReference>
<accession>A0A7X8TME0</accession>
<keyword evidence="8" id="KW-0276">Fatty acid metabolism</keyword>
<comment type="catalytic activity">
    <reaction evidence="13">
        <text>(5Z,8Z,11Z,14Z)-eicosatetraenoyl-CoA + H2O = (5Z,8Z,11Z,14Z)-eicosatetraenoate + CoA + H(+)</text>
        <dbReference type="Rhea" id="RHEA:40151"/>
        <dbReference type="ChEBI" id="CHEBI:15377"/>
        <dbReference type="ChEBI" id="CHEBI:15378"/>
        <dbReference type="ChEBI" id="CHEBI:32395"/>
        <dbReference type="ChEBI" id="CHEBI:57287"/>
        <dbReference type="ChEBI" id="CHEBI:57368"/>
    </reaction>
    <physiologicalReaction direction="left-to-right" evidence="13">
        <dbReference type="Rhea" id="RHEA:40152"/>
    </physiologicalReaction>
</comment>
<protein>
    <recommendedName>
        <fullName evidence="17">Acyl-coenzyme A thioesterase THEM4</fullName>
        <ecNumber evidence="16">3.1.2.2</ecNumber>
    </recommendedName>
    <alternativeName>
        <fullName evidence="18">Thioesterase superfamily member 4</fullName>
    </alternativeName>
</protein>
<dbReference type="AlphaFoldDB" id="A0A7X8TME0"/>
<evidence type="ECO:0000256" key="18">
    <source>
        <dbReference type="ARBA" id="ARBA00043210"/>
    </source>
</evidence>
<dbReference type="PANTHER" id="PTHR12418:SF19">
    <property type="entry name" value="ACYL-COENZYME A THIOESTERASE THEM4"/>
    <property type="match status" value="1"/>
</dbReference>
<evidence type="ECO:0000256" key="22">
    <source>
        <dbReference type="ARBA" id="ARBA00048074"/>
    </source>
</evidence>
<dbReference type="Proteomes" id="UP000523139">
    <property type="component" value="Unassembled WGS sequence"/>
</dbReference>
<dbReference type="Pfam" id="PF03061">
    <property type="entry name" value="4HBT"/>
    <property type="match status" value="1"/>
</dbReference>
<comment type="catalytic activity">
    <reaction evidence="23">
        <text>tetradecanoyl-CoA + H2O = tetradecanoate + CoA + H(+)</text>
        <dbReference type="Rhea" id="RHEA:40119"/>
        <dbReference type="ChEBI" id="CHEBI:15377"/>
        <dbReference type="ChEBI" id="CHEBI:15378"/>
        <dbReference type="ChEBI" id="CHEBI:30807"/>
        <dbReference type="ChEBI" id="CHEBI:57287"/>
        <dbReference type="ChEBI" id="CHEBI:57385"/>
    </reaction>
    <physiologicalReaction direction="left-to-right" evidence="23">
        <dbReference type="Rhea" id="RHEA:40120"/>
    </physiologicalReaction>
</comment>
<dbReference type="InterPro" id="IPR029069">
    <property type="entry name" value="HotDog_dom_sf"/>
</dbReference>
<dbReference type="InterPro" id="IPR052365">
    <property type="entry name" value="THEM4/THEM5_acyl-CoA_thioest"/>
</dbReference>
<proteinExistence type="inferred from homology"/>
<evidence type="ECO:0000256" key="13">
    <source>
        <dbReference type="ARBA" id="ARBA00035852"/>
    </source>
</evidence>
<comment type="caution">
    <text evidence="25">The sequence shown here is derived from an EMBL/GenBank/DDBJ whole genome shotgun (WGS) entry which is preliminary data.</text>
</comment>
<feature type="domain" description="Thioesterase" evidence="24">
    <location>
        <begin position="82"/>
        <end position="153"/>
    </location>
</feature>
<dbReference type="GO" id="GO:0016787">
    <property type="term" value="F:hydrolase activity"/>
    <property type="evidence" value="ECO:0007669"/>
    <property type="project" value="UniProtKB-KW"/>
</dbReference>
<name>A0A7X8TME0_9MICC</name>
<comment type="subcellular location">
    <subcellularLocation>
        <location evidence="3">Cell projection</location>
        <location evidence="3">Ruffle membrane</location>
    </subcellularLocation>
    <subcellularLocation>
        <location evidence="2">Cytoplasm</location>
    </subcellularLocation>
    <subcellularLocation>
        <location evidence="1">Membrane</location>
        <topology evidence="1">Peripheral membrane protein</topology>
    </subcellularLocation>
</comment>
<keyword evidence="6" id="KW-0053">Apoptosis</keyword>
<evidence type="ECO:0000256" key="1">
    <source>
        <dbReference type="ARBA" id="ARBA00004170"/>
    </source>
</evidence>
<organism evidence="25 26">
    <name type="scientific">Nesterenkonia sedimenti</name>
    <dbReference type="NCBI Taxonomy" id="1463632"/>
    <lineage>
        <taxon>Bacteria</taxon>
        <taxon>Bacillati</taxon>
        <taxon>Actinomycetota</taxon>
        <taxon>Actinomycetes</taxon>
        <taxon>Micrococcales</taxon>
        <taxon>Micrococcaceae</taxon>
        <taxon>Nesterenkonia</taxon>
    </lineage>
</organism>
<keyword evidence="10" id="KW-0443">Lipid metabolism</keyword>
<keyword evidence="7" id="KW-0378">Hydrolase</keyword>